<dbReference type="InterPro" id="IPR050767">
    <property type="entry name" value="Sel1_AlgK"/>
</dbReference>
<dbReference type="InterPro" id="IPR019734">
    <property type="entry name" value="TPR_rpt"/>
</dbReference>
<dbReference type="InterPro" id="IPR011990">
    <property type="entry name" value="TPR-like_helical_dom_sf"/>
</dbReference>
<proteinExistence type="inferred from homology"/>
<dbReference type="SMART" id="SM00671">
    <property type="entry name" value="SEL1"/>
    <property type="match status" value="21"/>
</dbReference>
<dbReference type="PANTHER" id="PTHR11102:SF160">
    <property type="entry name" value="ERAD-ASSOCIATED E3 UBIQUITIN-PROTEIN LIGASE COMPONENT HRD3"/>
    <property type="match status" value="1"/>
</dbReference>
<dbReference type="Pfam" id="PF08238">
    <property type="entry name" value="Sel1"/>
    <property type="match status" value="22"/>
</dbReference>
<protein>
    <recommendedName>
        <fullName evidence="5">Sel1 repeat protein</fullName>
    </recommendedName>
</protein>
<dbReference type="SUPFAM" id="SSF81901">
    <property type="entry name" value="HCP-like"/>
    <property type="match status" value="5"/>
</dbReference>
<comment type="similarity">
    <text evidence="1">Belongs to the sel-1 family.</text>
</comment>
<feature type="compositionally biased region" description="Low complexity" evidence="2">
    <location>
        <begin position="1462"/>
        <end position="1490"/>
    </location>
</feature>
<evidence type="ECO:0000313" key="3">
    <source>
        <dbReference type="EMBL" id="ORZ26096.1"/>
    </source>
</evidence>
<evidence type="ECO:0000256" key="1">
    <source>
        <dbReference type="ARBA" id="ARBA00038101"/>
    </source>
</evidence>
<dbReference type="Proteomes" id="UP000193560">
    <property type="component" value="Unassembled WGS sequence"/>
</dbReference>
<evidence type="ECO:0000313" key="4">
    <source>
        <dbReference type="Proteomes" id="UP000193560"/>
    </source>
</evidence>
<dbReference type="Gene3D" id="1.25.40.10">
    <property type="entry name" value="Tetratricopeptide repeat domain"/>
    <property type="match status" value="7"/>
</dbReference>
<comment type="caution">
    <text evidence="3">The sequence shown here is derived from an EMBL/GenBank/DDBJ whole genome shotgun (WGS) entry which is preliminary data.</text>
</comment>
<dbReference type="Pfam" id="PF13181">
    <property type="entry name" value="TPR_8"/>
    <property type="match status" value="1"/>
</dbReference>
<keyword evidence="4" id="KW-1185">Reference proteome</keyword>
<accession>A0A1X2J2Q0</accession>
<dbReference type="PANTHER" id="PTHR11102">
    <property type="entry name" value="SEL-1-LIKE PROTEIN"/>
    <property type="match status" value="1"/>
</dbReference>
<dbReference type="OrthoDB" id="272077at2759"/>
<evidence type="ECO:0000256" key="2">
    <source>
        <dbReference type="SAM" id="MobiDB-lite"/>
    </source>
</evidence>
<dbReference type="EMBL" id="MCGE01000001">
    <property type="protein sequence ID" value="ORZ26096.1"/>
    <property type="molecule type" value="Genomic_DNA"/>
</dbReference>
<reference evidence="3 4" key="1">
    <citation type="submission" date="2016-07" db="EMBL/GenBank/DDBJ databases">
        <title>Pervasive Adenine N6-methylation of Active Genes in Fungi.</title>
        <authorList>
            <consortium name="DOE Joint Genome Institute"/>
            <person name="Mondo S.J."/>
            <person name="Dannebaum R.O."/>
            <person name="Kuo R.C."/>
            <person name="Labutti K."/>
            <person name="Haridas S."/>
            <person name="Kuo A."/>
            <person name="Salamov A."/>
            <person name="Ahrendt S.R."/>
            <person name="Lipzen A."/>
            <person name="Sullivan W."/>
            <person name="Andreopoulos W.B."/>
            <person name="Clum A."/>
            <person name="Lindquist E."/>
            <person name="Daum C."/>
            <person name="Ramamoorthy G.K."/>
            <person name="Gryganskyi A."/>
            <person name="Culley D."/>
            <person name="Magnuson J.K."/>
            <person name="James T.Y."/>
            <person name="O'Malley M.A."/>
            <person name="Stajich J.E."/>
            <person name="Spatafora J.W."/>
            <person name="Visel A."/>
            <person name="Grigoriev I.V."/>
        </authorList>
    </citation>
    <scope>NUCLEOTIDE SEQUENCE [LARGE SCALE GENOMIC DNA]</scope>
    <source>
        <strain evidence="3 4">NRRL 1336</strain>
    </source>
</reference>
<gene>
    <name evidence="3" type="ORF">BCR42DRAFT_19597</name>
</gene>
<evidence type="ECO:0008006" key="5">
    <source>
        <dbReference type="Google" id="ProtNLM"/>
    </source>
</evidence>
<organism evidence="3 4">
    <name type="scientific">Absidia repens</name>
    <dbReference type="NCBI Taxonomy" id="90262"/>
    <lineage>
        <taxon>Eukaryota</taxon>
        <taxon>Fungi</taxon>
        <taxon>Fungi incertae sedis</taxon>
        <taxon>Mucoromycota</taxon>
        <taxon>Mucoromycotina</taxon>
        <taxon>Mucoromycetes</taxon>
        <taxon>Mucorales</taxon>
        <taxon>Cunninghamellaceae</taxon>
        <taxon>Absidia</taxon>
    </lineage>
</organism>
<feature type="region of interest" description="Disordered" evidence="2">
    <location>
        <begin position="1460"/>
        <end position="1490"/>
    </location>
</feature>
<sequence length="1490" mass="167937">MLAKGDQGIEPDVENALLYFELSAEHDNRYAQYMLGLHFQHGLFMQQTPDIKHALYWYERASRHGFADAQVSLGQLILDNLNTLTTMDTPTSPSLKIQDKWIQLAIHWLQLAAKQKNVKAHVTLGGLYDEGELVTRNPTQAIQHYEAATSIDTHSDDKQVILAHYFVGISYRLGNLVPLNYSKALKHLELASKGDYAPAQRALGLMFLEGVAVSKNEIMAYQWFTKAAMQGDVQALGLLAQQAEQRGNSDADIEVAVNMYKQAALSGSVAAQLSLAHLLLRTDRRSEAFPWFQLAANNGIESSTSPPLPPSPTSKLTHQHDDKRSSLGKIDINVGHVRQRNVARLMVARYKFNGWDGVDVDRALAYQEFTYLSDQEQLSDAHFWVAACYDEGVQNQDGSVVVKRNPKKAFDYYMKSALGGDVDGQFHVALMLANGVSSSSHPATSVEKDPTRAFKWYTKAAERGHATAQYSLGLFYERGLSPVQSVQLDKAKFWYERASHQQHTTSMVALAQLLLQELSTSAHQDALHWLHTAATKNDDKNYTAALRSLASVFEQGKIAVTQCDPDRYQKGWLLLQKAADKQDPLAFVDMSRYHEHGLGVEKSNQNALQCLIQAEALGYQKARMAIAELYYRHKMWAEALASYISVAKSNVILKKPGWHARLAIANLLLVDDYDQDVDAANLMHEVFTWLSTMISQPTGDAVIMEPLELLGLCHELGKGTSRSISSAISYYKRVVNVSTDEMNWIQERTRFRLVEYYMQTRDYALAWDHLQITKKHFHIMNHKCKSSRTLARSARYYIGYLLLHSDHLETNSREAQVWLTQAADEGDGNAALELAKLHESTNDMKSAKMRLEQGVSASHSGCMVALALLLERTEDDNDHIMDSDIAELLERAIELDNTDALYQQGRLTYDAYLDDNSNSQRLFDTALDHFMKAAAKGNRQSMVRLGQIYDSLEQYDDAQAWFEQSSLEPMSSMMLIKYHLEGVADSAVMIDRYPVTDFDFTHLLAATETFWQNMDPVSLSRMDRHSLGILCFFVGQTYSQQDQTHHQDVDIAAMAEMWYHRSVDVNQHKDATHALGLLYEARGDYFGAMEWFRCAAEKWNHAHSQYQLGLYHAHGMGGLDVNLVAAQRYLKLAMGQGLEQAKKELGMVMFMHAWDLWNNQKHYQRGLKQYEKAATLVPEALVELGHLYHTGFASEDPSTEQGFCVILKSYKQAFSYYSDAAQQGNAKAALMIGSYYEEGYIHDMENLEEALKWYEKAYSWKCGHLAELAIGKLKHSMAERRLAEHDLEAALDLQEEAYTWFEGCVASSSTAAATSTSTSHWISTSTTTSQQEAEADQQSSHAKVMMALYHLKGWGRKPCDPVKGFKMLMMLVQDQSDDDNNAALVEVAMCYDQGIGVEKDVTKSLHYWELAAKIDDVVALRRTAEIYRLGLTGLCDLEKANYYGGRADIIERTKQNEREKSFCSTSSSSSSSSSSYASRRSSLNSLNQLY</sequence>
<dbReference type="STRING" id="90262.A0A1X2J2Q0"/>
<feature type="region of interest" description="Disordered" evidence="2">
    <location>
        <begin position="302"/>
        <end position="324"/>
    </location>
</feature>
<name>A0A1X2J2Q0_9FUNG</name>
<dbReference type="InterPro" id="IPR006597">
    <property type="entry name" value="Sel1-like"/>
</dbReference>